<gene>
    <name evidence="2" type="ORF">D6D19_09602</name>
</gene>
<name>A0A4S8ZDL8_AURPU</name>
<evidence type="ECO:0000256" key="1">
    <source>
        <dbReference type="SAM" id="MobiDB-lite"/>
    </source>
</evidence>
<protein>
    <submittedName>
        <fullName evidence="2">Uncharacterized protein</fullName>
    </submittedName>
</protein>
<proteinExistence type="predicted"/>
<accession>A0A4S8ZDL8</accession>
<evidence type="ECO:0000313" key="3">
    <source>
        <dbReference type="Proteomes" id="UP000308802"/>
    </source>
</evidence>
<dbReference type="EMBL" id="QZAO01000558">
    <property type="protein sequence ID" value="THW63707.1"/>
    <property type="molecule type" value="Genomic_DNA"/>
</dbReference>
<dbReference type="Proteomes" id="UP000308802">
    <property type="component" value="Unassembled WGS sequence"/>
</dbReference>
<sequence length="318" mass="35580">MAASSGNSNAFPSSATTSQQDDPQIITLPARPAISPDDVSNDVSNDVSKPYVTTEQEDHMNIVFPEKLSSLQEHVPTDDRIVHKVENEAANIMDASSSAPIAVQEDNKAISSISRVIPASQEQGSPGEQLTDQPSDEFVLQEDVELTDSPSDLIAKSDESDIQQEDLVIQRIDQLKSRNKNAIAEIARVQTEVNRHLVECQDHYLQLTQWRFVYGPAISVITIGHNNTISAYETQKIALASKLVEHDIKRIGSLSAFYRTQKQYFRLLEIMKKTEGEIQEASGEASREVMDSKERVEMLEQSRVQVTETWLEWLEELA</sequence>
<evidence type="ECO:0000313" key="2">
    <source>
        <dbReference type="EMBL" id="THW63707.1"/>
    </source>
</evidence>
<dbReference type="AlphaFoldDB" id="A0A4S8ZDL8"/>
<feature type="region of interest" description="Disordered" evidence="1">
    <location>
        <begin position="1"/>
        <end position="47"/>
    </location>
</feature>
<reference evidence="2 3" key="1">
    <citation type="submission" date="2018-10" db="EMBL/GenBank/DDBJ databases">
        <title>Fifty Aureobasidium pullulans genomes reveal a recombining polyextremotolerant generalist.</title>
        <authorList>
            <person name="Gostincar C."/>
            <person name="Turk M."/>
            <person name="Zajc J."/>
            <person name="Gunde-Cimerman N."/>
        </authorList>
    </citation>
    <scope>NUCLEOTIDE SEQUENCE [LARGE SCALE GENOMIC DNA]</scope>
    <source>
        <strain evidence="2 3">EXF-10659</strain>
    </source>
</reference>
<organism evidence="2 3">
    <name type="scientific">Aureobasidium pullulans</name>
    <name type="common">Black yeast</name>
    <name type="synonym">Pullularia pullulans</name>
    <dbReference type="NCBI Taxonomy" id="5580"/>
    <lineage>
        <taxon>Eukaryota</taxon>
        <taxon>Fungi</taxon>
        <taxon>Dikarya</taxon>
        <taxon>Ascomycota</taxon>
        <taxon>Pezizomycotina</taxon>
        <taxon>Dothideomycetes</taxon>
        <taxon>Dothideomycetidae</taxon>
        <taxon>Dothideales</taxon>
        <taxon>Saccotheciaceae</taxon>
        <taxon>Aureobasidium</taxon>
    </lineage>
</organism>
<comment type="caution">
    <text evidence="2">The sequence shown here is derived from an EMBL/GenBank/DDBJ whole genome shotgun (WGS) entry which is preliminary data.</text>
</comment>
<feature type="compositionally biased region" description="Polar residues" evidence="1">
    <location>
        <begin position="1"/>
        <end position="22"/>
    </location>
</feature>
<feature type="compositionally biased region" description="Low complexity" evidence="1">
    <location>
        <begin position="37"/>
        <end position="47"/>
    </location>
</feature>